<comment type="caution">
    <text evidence="8">The sequence shown here is derived from an EMBL/GenBank/DDBJ whole genome shotgun (WGS) entry which is preliminary data.</text>
</comment>
<evidence type="ECO:0000256" key="4">
    <source>
        <dbReference type="ARBA" id="ARBA00023125"/>
    </source>
</evidence>
<keyword evidence="4" id="KW-0238">DNA-binding</keyword>
<keyword evidence="5" id="KW-0804">Transcription</keyword>
<comment type="subcellular location">
    <subcellularLocation>
        <location evidence="1">Nucleus</location>
    </subcellularLocation>
</comment>
<keyword evidence="2" id="KW-0611">Plant defense</keyword>
<dbReference type="SUPFAM" id="SSF54171">
    <property type="entry name" value="DNA-binding domain"/>
    <property type="match status" value="1"/>
</dbReference>
<dbReference type="GO" id="GO:0005634">
    <property type="term" value="C:nucleus"/>
    <property type="evidence" value="ECO:0007669"/>
    <property type="project" value="UniProtKB-SubCell"/>
</dbReference>
<evidence type="ECO:0000256" key="1">
    <source>
        <dbReference type="ARBA" id="ARBA00004123"/>
    </source>
</evidence>
<dbReference type="CDD" id="cd00018">
    <property type="entry name" value="AP2"/>
    <property type="match status" value="1"/>
</dbReference>
<dbReference type="EMBL" id="NKXS01003226">
    <property type="protein sequence ID" value="PIN10433.1"/>
    <property type="molecule type" value="Genomic_DNA"/>
</dbReference>
<dbReference type="SMART" id="SM00380">
    <property type="entry name" value="AP2"/>
    <property type="match status" value="1"/>
</dbReference>
<name>A0A2G9GYS8_9LAMI</name>
<keyword evidence="9" id="KW-1185">Reference proteome</keyword>
<evidence type="ECO:0000313" key="8">
    <source>
        <dbReference type="EMBL" id="PIN10433.1"/>
    </source>
</evidence>
<evidence type="ECO:0000256" key="2">
    <source>
        <dbReference type="ARBA" id="ARBA00022821"/>
    </source>
</evidence>
<dbReference type="PRINTS" id="PR00367">
    <property type="entry name" value="ETHRSPELEMNT"/>
</dbReference>
<organism evidence="8 9">
    <name type="scientific">Handroanthus impetiginosus</name>
    <dbReference type="NCBI Taxonomy" id="429701"/>
    <lineage>
        <taxon>Eukaryota</taxon>
        <taxon>Viridiplantae</taxon>
        <taxon>Streptophyta</taxon>
        <taxon>Embryophyta</taxon>
        <taxon>Tracheophyta</taxon>
        <taxon>Spermatophyta</taxon>
        <taxon>Magnoliopsida</taxon>
        <taxon>eudicotyledons</taxon>
        <taxon>Gunneridae</taxon>
        <taxon>Pentapetalae</taxon>
        <taxon>asterids</taxon>
        <taxon>lamiids</taxon>
        <taxon>Lamiales</taxon>
        <taxon>Bignoniaceae</taxon>
        <taxon>Crescentiina</taxon>
        <taxon>Tabebuia alliance</taxon>
        <taxon>Handroanthus</taxon>
    </lineage>
</organism>
<dbReference type="InterPro" id="IPR016177">
    <property type="entry name" value="DNA-bd_dom_sf"/>
</dbReference>
<dbReference type="GO" id="GO:0009873">
    <property type="term" value="P:ethylene-activated signaling pathway"/>
    <property type="evidence" value="ECO:0007669"/>
    <property type="project" value="InterPro"/>
</dbReference>
<dbReference type="InterPro" id="IPR044808">
    <property type="entry name" value="ERF_plant"/>
</dbReference>
<dbReference type="GO" id="GO:0006952">
    <property type="term" value="P:defense response"/>
    <property type="evidence" value="ECO:0007669"/>
    <property type="project" value="UniProtKB-KW"/>
</dbReference>
<dbReference type="AlphaFoldDB" id="A0A2G9GYS8"/>
<dbReference type="Pfam" id="PF00847">
    <property type="entry name" value="AP2"/>
    <property type="match status" value="1"/>
</dbReference>
<dbReference type="PANTHER" id="PTHR31190">
    <property type="entry name" value="DNA-BINDING DOMAIN"/>
    <property type="match status" value="1"/>
</dbReference>
<dbReference type="STRING" id="429701.A0A2G9GYS8"/>
<dbReference type="InterPro" id="IPR001471">
    <property type="entry name" value="AP2/ERF_dom"/>
</dbReference>
<evidence type="ECO:0000256" key="3">
    <source>
        <dbReference type="ARBA" id="ARBA00023015"/>
    </source>
</evidence>
<feature type="domain" description="AP2/ERF" evidence="7">
    <location>
        <begin position="59"/>
        <end position="117"/>
    </location>
</feature>
<dbReference type="PROSITE" id="PS51032">
    <property type="entry name" value="AP2_ERF"/>
    <property type="match status" value="1"/>
</dbReference>
<reference evidence="9" key="1">
    <citation type="journal article" date="2018" name="Gigascience">
        <title>Genome assembly of the Pink Ipe (Handroanthus impetiginosus, Bignoniaceae), a highly valued, ecologically keystone Neotropical timber forest tree.</title>
        <authorList>
            <person name="Silva-Junior O.B."/>
            <person name="Grattapaglia D."/>
            <person name="Novaes E."/>
            <person name="Collevatti R.G."/>
        </authorList>
    </citation>
    <scope>NUCLEOTIDE SEQUENCE [LARGE SCALE GENOMIC DNA]</scope>
    <source>
        <strain evidence="9">cv. UFG-1</strain>
    </source>
</reference>
<proteinExistence type="predicted"/>
<protein>
    <recommendedName>
        <fullName evidence="7">AP2/ERF domain-containing protein</fullName>
    </recommendedName>
</protein>
<evidence type="ECO:0000259" key="7">
    <source>
        <dbReference type="PROSITE" id="PS51032"/>
    </source>
</evidence>
<dbReference type="FunFam" id="3.30.730.10:FF:000001">
    <property type="entry name" value="Ethylene-responsive transcription factor 2"/>
    <property type="match status" value="1"/>
</dbReference>
<evidence type="ECO:0000313" key="9">
    <source>
        <dbReference type="Proteomes" id="UP000231279"/>
    </source>
</evidence>
<evidence type="ECO:0000256" key="6">
    <source>
        <dbReference type="ARBA" id="ARBA00023242"/>
    </source>
</evidence>
<evidence type="ECO:0000256" key="5">
    <source>
        <dbReference type="ARBA" id="ARBA00023163"/>
    </source>
</evidence>
<dbReference type="GO" id="GO:0003700">
    <property type="term" value="F:DNA-binding transcription factor activity"/>
    <property type="evidence" value="ECO:0007669"/>
    <property type="project" value="InterPro"/>
</dbReference>
<accession>A0A2G9GYS8</accession>
<dbReference type="GO" id="GO:0003677">
    <property type="term" value="F:DNA binding"/>
    <property type="evidence" value="ECO:0007669"/>
    <property type="project" value="UniProtKB-KW"/>
</dbReference>
<dbReference type="OrthoDB" id="1920638at2759"/>
<keyword evidence="6" id="KW-0539">Nucleus</keyword>
<dbReference type="InterPro" id="IPR036955">
    <property type="entry name" value="AP2/ERF_dom_sf"/>
</dbReference>
<dbReference type="Gene3D" id="3.30.730.10">
    <property type="entry name" value="AP2/ERF domain"/>
    <property type="match status" value="1"/>
</dbReference>
<sequence>MSLCRQSEPLPLNENDSQEVILHEILNEADAMNTTILGQRNQVLTRNSLRPSHSITKKHYRGVRRRPWGKFAAEIRDSTRQGARIWLGTFETAEEAALAYDRAAFKMRGPKALLNFPPDIVAASSASIIDRNQSQFDNLSSYLSDSSSVSSQVSTEDSKS</sequence>
<dbReference type="Proteomes" id="UP000231279">
    <property type="component" value="Unassembled WGS sequence"/>
</dbReference>
<keyword evidence="3" id="KW-0805">Transcription regulation</keyword>
<dbReference type="PANTHER" id="PTHR31190:SF173">
    <property type="entry name" value="PATHOGENESIS-RELATED GENES TRANSCRIPTIONAL ACTIVATOR PTI5"/>
    <property type="match status" value="1"/>
</dbReference>
<gene>
    <name evidence="8" type="ORF">CDL12_16982</name>
</gene>